<dbReference type="Pfam" id="PF00884">
    <property type="entry name" value="Sulfatase"/>
    <property type="match status" value="1"/>
</dbReference>
<dbReference type="PANTHER" id="PTHR42693:SF53">
    <property type="entry name" value="ENDO-4-O-SULFATASE"/>
    <property type="match status" value="1"/>
</dbReference>
<accession>A0A381UT16</accession>
<dbReference type="AlphaFoldDB" id="A0A381UT16"/>
<evidence type="ECO:0000256" key="2">
    <source>
        <dbReference type="ARBA" id="ARBA00022723"/>
    </source>
</evidence>
<keyword evidence="2" id="KW-0479">Metal-binding</keyword>
<dbReference type="InterPro" id="IPR000917">
    <property type="entry name" value="Sulfatase_N"/>
</dbReference>
<dbReference type="Gene3D" id="3.30.1120.10">
    <property type="match status" value="1"/>
</dbReference>
<dbReference type="EMBL" id="UINC01007083">
    <property type="protein sequence ID" value="SVA31315.1"/>
    <property type="molecule type" value="Genomic_DNA"/>
</dbReference>
<dbReference type="Gene3D" id="3.40.720.10">
    <property type="entry name" value="Alkaline Phosphatase, subunit A"/>
    <property type="match status" value="1"/>
</dbReference>
<name>A0A381UT16_9ZZZZ</name>
<gene>
    <name evidence="6" type="ORF">METZ01_LOCUS84169</name>
</gene>
<comment type="similarity">
    <text evidence="1">Belongs to the sulfatase family.</text>
</comment>
<dbReference type="GO" id="GO:0004065">
    <property type="term" value="F:arylsulfatase activity"/>
    <property type="evidence" value="ECO:0007669"/>
    <property type="project" value="TreeGrafter"/>
</dbReference>
<sequence length="442" mass="50788">MGCRDSKPNILIILADDAGYADFGFRGSEDIKTPHIDKIAYDGIIFNNAYVSASVCSPSRAGLLTGMYQQRFGHECNLDSDVNNSFDPDQITIAEALRTKGYNTGLIGKWHLGDKKQNHPLNNGFDYFWGFISGARDYFYLPNEKLKKSIRNVVENNSNTEFEGYLTDVLGNKAVDFVDKNHEENNPFFLFLSFNAPHTPMQAKKEVLEKFKDNPRKVYASMMWSMDQAVGQVIKELKENNQYDNTIIYFLSDNGAAMSNNASSFPYKGWKGNQYEGGIKTPMIMTWKNKIESNTEFDGFISSLDIFKTSLENAGVDESLIKNADGKNILNSLKANMSLNQDLFWRKDKMATVRSGNYKLIRLNDSSTVLYNINKNFFEDYDLKYENPFMHDSLLNKLNNWEKKLIKPNWIENKNWNIVTEMIYQDLMNNEEIRAYSPKDLN</sequence>
<dbReference type="PANTHER" id="PTHR42693">
    <property type="entry name" value="ARYLSULFATASE FAMILY MEMBER"/>
    <property type="match status" value="1"/>
</dbReference>
<dbReference type="SUPFAM" id="SSF53649">
    <property type="entry name" value="Alkaline phosphatase-like"/>
    <property type="match status" value="1"/>
</dbReference>
<keyword evidence="3" id="KW-0378">Hydrolase</keyword>
<evidence type="ECO:0000259" key="5">
    <source>
        <dbReference type="Pfam" id="PF00884"/>
    </source>
</evidence>
<organism evidence="6">
    <name type="scientific">marine metagenome</name>
    <dbReference type="NCBI Taxonomy" id="408172"/>
    <lineage>
        <taxon>unclassified sequences</taxon>
        <taxon>metagenomes</taxon>
        <taxon>ecological metagenomes</taxon>
    </lineage>
</organism>
<reference evidence="6" key="1">
    <citation type="submission" date="2018-05" db="EMBL/GenBank/DDBJ databases">
        <authorList>
            <person name="Lanie J.A."/>
            <person name="Ng W.-L."/>
            <person name="Kazmierczak K.M."/>
            <person name="Andrzejewski T.M."/>
            <person name="Davidsen T.M."/>
            <person name="Wayne K.J."/>
            <person name="Tettelin H."/>
            <person name="Glass J.I."/>
            <person name="Rusch D."/>
            <person name="Podicherti R."/>
            <person name="Tsui H.-C.T."/>
            <person name="Winkler M.E."/>
        </authorList>
    </citation>
    <scope>NUCLEOTIDE SEQUENCE</scope>
</reference>
<evidence type="ECO:0000256" key="1">
    <source>
        <dbReference type="ARBA" id="ARBA00008779"/>
    </source>
</evidence>
<keyword evidence="4" id="KW-0106">Calcium</keyword>
<dbReference type="InterPro" id="IPR017850">
    <property type="entry name" value="Alkaline_phosphatase_core_sf"/>
</dbReference>
<dbReference type="GO" id="GO:0046872">
    <property type="term" value="F:metal ion binding"/>
    <property type="evidence" value="ECO:0007669"/>
    <property type="project" value="UniProtKB-KW"/>
</dbReference>
<evidence type="ECO:0000313" key="6">
    <source>
        <dbReference type="EMBL" id="SVA31315.1"/>
    </source>
</evidence>
<dbReference type="InterPro" id="IPR050738">
    <property type="entry name" value="Sulfatase"/>
</dbReference>
<feature type="domain" description="Sulfatase N-terminal" evidence="5">
    <location>
        <begin position="8"/>
        <end position="316"/>
    </location>
</feature>
<proteinExistence type="inferred from homology"/>
<evidence type="ECO:0000256" key="4">
    <source>
        <dbReference type="ARBA" id="ARBA00022837"/>
    </source>
</evidence>
<dbReference type="PROSITE" id="PS00149">
    <property type="entry name" value="SULFATASE_2"/>
    <property type="match status" value="1"/>
</dbReference>
<protein>
    <recommendedName>
        <fullName evidence="5">Sulfatase N-terminal domain-containing protein</fullName>
    </recommendedName>
</protein>
<dbReference type="PROSITE" id="PS00523">
    <property type="entry name" value="SULFATASE_1"/>
    <property type="match status" value="1"/>
</dbReference>
<dbReference type="InterPro" id="IPR024607">
    <property type="entry name" value="Sulfatase_CS"/>
</dbReference>
<evidence type="ECO:0000256" key="3">
    <source>
        <dbReference type="ARBA" id="ARBA00022801"/>
    </source>
</evidence>